<dbReference type="GO" id="GO:0016491">
    <property type="term" value="F:oxidoreductase activity"/>
    <property type="evidence" value="ECO:0007669"/>
    <property type="project" value="UniProtKB-KW"/>
</dbReference>
<comment type="caution">
    <text evidence="3">The sequence shown here is derived from an EMBL/GenBank/DDBJ whole genome shotgun (WGS) entry which is preliminary data.</text>
</comment>
<dbReference type="AlphaFoldDB" id="A0A9W7XZ02"/>
<keyword evidence="1" id="KW-0560">Oxidoreductase</keyword>
<dbReference type="InterPro" id="IPR023210">
    <property type="entry name" value="NADP_OxRdtase_dom"/>
</dbReference>
<dbReference type="PANTHER" id="PTHR43625:SF40">
    <property type="entry name" value="ALDO-KETO REDUCTASE YAKC [NADP(+)]"/>
    <property type="match status" value="1"/>
</dbReference>
<reference evidence="3" key="1">
    <citation type="submission" date="2022-07" db="EMBL/GenBank/DDBJ databases">
        <title>Phylogenomic reconstructions and comparative analyses of Kickxellomycotina fungi.</title>
        <authorList>
            <person name="Reynolds N.K."/>
            <person name="Stajich J.E."/>
            <person name="Barry K."/>
            <person name="Grigoriev I.V."/>
            <person name="Crous P."/>
            <person name="Smith M.E."/>
        </authorList>
    </citation>
    <scope>NUCLEOTIDE SEQUENCE</scope>
    <source>
        <strain evidence="3">NBRC 32514</strain>
    </source>
</reference>
<dbReference type="InterPro" id="IPR036812">
    <property type="entry name" value="NAD(P)_OxRdtase_dom_sf"/>
</dbReference>
<dbReference type="GO" id="GO:0005737">
    <property type="term" value="C:cytoplasm"/>
    <property type="evidence" value="ECO:0007669"/>
    <property type="project" value="TreeGrafter"/>
</dbReference>
<protein>
    <recommendedName>
        <fullName evidence="2">NADP-dependent oxidoreductase domain-containing protein</fullName>
    </recommendedName>
</protein>
<accession>A0A9W7XZ02</accession>
<dbReference type="EMBL" id="JANBOJ010000187">
    <property type="protein sequence ID" value="KAJ1721233.1"/>
    <property type="molecule type" value="Genomic_DNA"/>
</dbReference>
<feature type="domain" description="NADP-dependent oxidoreductase" evidence="2">
    <location>
        <begin position="22"/>
        <end position="325"/>
    </location>
</feature>
<dbReference type="Pfam" id="PF00248">
    <property type="entry name" value="Aldo_ket_red"/>
    <property type="match status" value="1"/>
</dbReference>
<evidence type="ECO:0000313" key="3">
    <source>
        <dbReference type="EMBL" id="KAJ1721233.1"/>
    </source>
</evidence>
<evidence type="ECO:0000259" key="2">
    <source>
        <dbReference type="Pfam" id="PF00248"/>
    </source>
</evidence>
<sequence length="345" mass="38142">MSSSEIEMIEFGVPGDKVLVPRIGFGTMGLSGTYGEAPEEDSLRVLNRAADLGSTLWDTADVYGLGHNERLLGKVLSQRRSEIFLCTKFGHDFHEPSSAMSGSFTSMVKGINGRPEYIRQAVENSLKRLGVDKIDLYYQHRVDPEVEIEETVGALAELVRQGKIRYIGLSECSAETLRRAYKVHPIAAVQSEYNAWTLDVESNGVLDACRELGVTLVAYSPLGRGFLSGQLRGYADLSANDSRRTHPRFQPENFDNNLRIVREFEKLAEKKGISAGQLALAWVLAQEKNLVVIPGTRKVQNLEDNVAAGKVALEGEDLKSIRAIIDSVVISGERYPEFLLKRVGL</sequence>
<dbReference type="InterPro" id="IPR050791">
    <property type="entry name" value="Aldo-Keto_reductase"/>
</dbReference>
<dbReference type="CDD" id="cd19076">
    <property type="entry name" value="AKR_AKR13A_13D"/>
    <property type="match status" value="1"/>
</dbReference>
<evidence type="ECO:0000256" key="1">
    <source>
        <dbReference type="ARBA" id="ARBA00023002"/>
    </source>
</evidence>
<dbReference type="Gene3D" id="3.20.20.100">
    <property type="entry name" value="NADP-dependent oxidoreductase domain"/>
    <property type="match status" value="1"/>
</dbReference>
<gene>
    <name evidence="3" type="ORF">LPJ53_004217</name>
</gene>
<dbReference type="SUPFAM" id="SSF51430">
    <property type="entry name" value="NAD(P)-linked oxidoreductase"/>
    <property type="match status" value="1"/>
</dbReference>
<proteinExistence type="predicted"/>
<dbReference type="Proteomes" id="UP001149813">
    <property type="component" value="Unassembled WGS sequence"/>
</dbReference>
<evidence type="ECO:0000313" key="4">
    <source>
        <dbReference type="Proteomes" id="UP001149813"/>
    </source>
</evidence>
<keyword evidence="4" id="KW-1185">Reference proteome</keyword>
<name>A0A9W7XZ02_9FUNG</name>
<dbReference type="OrthoDB" id="48988at2759"/>
<dbReference type="PANTHER" id="PTHR43625">
    <property type="entry name" value="AFLATOXIN B1 ALDEHYDE REDUCTASE"/>
    <property type="match status" value="1"/>
</dbReference>
<organism evidence="3 4">
    <name type="scientific">Coemansia erecta</name>
    <dbReference type="NCBI Taxonomy" id="147472"/>
    <lineage>
        <taxon>Eukaryota</taxon>
        <taxon>Fungi</taxon>
        <taxon>Fungi incertae sedis</taxon>
        <taxon>Zoopagomycota</taxon>
        <taxon>Kickxellomycotina</taxon>
        <taxon>Kickxellomycetes</taxon>
        <taxon>Kickxellales</taxon>
        <taxon>Kickxellaceae</taxon>
        <taxon>Coemansia</taxon>
    </lineage>
</organism>